<evidence type="ECO:0000313" key="1">
    <source>
        <dbReference type="EMBL" id="TDD97706.1"/>
    </source>
</evidence>
<name>A0A4R5CFG5_9ACTN</name>
<dbReference type="Proteomes" id="UP000294513">
    <property type="component" value="Unassembled WGS sequence"/>
</dbReference>
<sequence>MARRGVDDRPPLLPSRSFVLDAQGLGLYVARDRRMRAIIAAALEDGFVPVISVLTLAEQRYSMNGPAFDHALSSVTVVDANRAIAERAARLLAEAALDGHENLIDAFVVATGSFAEVGARVASSDASHMPPLCKAARVVTGRTIGLVRI</sequence>
<dbReference type="InterPro" id="IPR029060">
    <property type="entry name" value="PIN-like_dom_sf"/>
</dbReference>
<organism evidence="1 2">
    <name type="scientific">Actinomadura rubrisoli</name>
    <dbReference type="NCBI Taxonomy" id="2530368"/>
    <lineage>
        <taxon>Bacteria</taxon>
        <taxon>Bacillati</taxon>
        <taxon>Actinomycetota</taxon>
        <taxon>Actinomycetes</taxon>
        <taxon>Streptosporangiales</taxon>
        <taxon>Thermomonosporaceae</taxon>
        <taxon>Actinomadura</taxon>
    </lineage>
</organism>
<protein>
    <recommendedName>
        <fullName evidence="3">Type II toxin-antitoxin system VapC family toxin</fullName>
    </recommendedName>
</protein>
<dbReference type="EMBL" id="SMKU01000002">
    <property type="protein sequence ID" value="TDD97706.1"/>
    <property type="molecule type" value="Genomic_DNA"/>
</dbReference>
<dbReference type="Gene3D" id="3.40.50.1010">
    <property type="entry name" value="5'-nuclease"/>
    <property type="match status" value="1"/>
</dbReference>
<keyword evidence="2" id="KW-1185">Reference proteome</keyword>
<evidence type="ECO:0008006" key="3">
    <source>
        <dbReference type="Google" id="ProtNLM"/>
    </source>
</evidence>
<comment type="caution">
    <text evidence="1">The sequence shown here is derived from an EMBL/GenBank/DDBJ whole genome shotgun (WGS) entry which is preliminary data.</text>
</comment>
<dbReference type="SUPFAM" id="SSF88723">
    <property type="entry name" value="PIN domain-like"/>
    <property type="match status" value="1"/>
</dbReference>
<dbReference type="OrthoDB" id="3477780at2"/>
<gene>
    <name evidence="1" type="ORF">E1298_01330</name>
</gene>
<dbReference type="RefSeq" id="WP_131888868.1">
    <property type="nucleotide sequence ID" value="NZ_SMKU01000002.1"/>
</dbReference>
<proteinExistence type="predicted"/>
<reference evidence="1 2" key="1">
    <citation type="submission" date="2019-03" db="EMBL/GenBank/DDBJ databases">
        <title>Draft genome sequences of novel Actinobacteria.</title>
        <authorList>
            <person name="Sahin N."/>
            <person name="Ay H."/>
            <person name="Saygin H."/>
        </authorList>
    </citation>
    <scope>NUCLEOTIDE SEQUENCE [LARGE SCALE GENOMIC DNA]</scope>
    <source>
        <strain evidence="1 2">H3C3</strain>
    </source>
</reference>
<dbReference type="AlphaFoldDB" id="A0A4R5CFG5"/>
<evidence type="ECO:0000313" key="2">
    <source>
        <dbReference type="Proteomes" id="UP000294513"/>
    </source>
</evidence>
<accession>A0A4R5CFG5</accession>